<reference evidence="1" key="1">
    <citation type="submission" date="2024-05" db="EMBL/GenBank/DDBJ databases">
        <title>Isolation and characterization of the new Streptomyces phages Kamino, Geonosis, Abafar and Scarif infecting a broad range of host species.</title>
        <authorList>
            <person name="Rackow B."/>
            <person name="Rolland C."/>
            <person name="Mohnen I."/>
            <person name="Wittmann J."/>
            <person name="Muesken M."/>
            <person name="Overmann J."/>
            <person name="Frunzke J."/>
        </authorList>
    </citation>
    <scope>NUCLEOTIDE SEQUENCE</scope>
</reference>
<evidence type="ECO:0000313" key="1">
    <source>
        <dbReference type="EMBL" id="XBM95002.1"/>
    </source>
</evidence>
<accession>A0AAU7GWD2</accession>
<sequence length="58" mass="6501">MQDLNPHPTCWDDSGITIVEQAIMRRVAEQFPYGAYAAFVRMMDAGQQEQTTAKGHST</sequence>
<gene>
    <name evidence="1" type="ORF">Geonosis_00037</name>
</gene>
<dbReference type="EMBL" id="PP750866">
    <property type="protein sequence ID" value="XBM95002.1"/>
    <property type="molecule type" value="Genomic_DNA"/>
</dbReference>
<organism evidence="1">
    <name type="scientific">Streptomyces phage Geonosis</name>
    <dbReference type="NCBI Taxonomy" id="3158856"/>
    <lineage>
        <taxon>Viruses</taxon>
        <taxon>Duplodnaviria</taxon>
        <taxon>Heunggongvirae</taxon>
        <taxon>Uroviricota</taxon>
        <taxon>Caudoviricetes</taxon>
    </lineage>
</organism>
<protein>
    <submittedName>
        <fullName evidence="1">Uncharacterized protein</fullName>
    </submittedName>
</protein>
<name>A0AAU7GWD2_9CAUD</name>
<proteinExistence type="predicted"/>